<feature type="domain" description="AMP-dependent synthetase/ligase" evidence="7">
    <location>
        <begin position="13"/>
        <end position="121"/>
    </location>
</feature>
<dbReference type="GO" id="GO:0005886">
    <property type="term" value="C:plasma membrane"/>
    <property type="evidence" value="ECO:0007669"/>
    <property type="project" value="TreeGrafter"/>
</dbReference>
<dbReference type="InterPro" id="IPR000873">
    <property type="entry name" value="AMP-dep_synth/lig_dom"/>
</dbReference>
<evidence type="ECO:0000256" key="5">
    <source>
        <dbReference type="ARBA" id="ARBA00036813"/>
    </source>
</evidence>
<keyword evidence="2 8" id="KW-0436">Ligase</keyword>
<dbReference type="EMBL" id="BDGU01001727">
    <property type="protein sequence ID" value="GAW10446.1"/>
    <property type="molecule type" value="Genomic_DNA"/>
</dbReference>
<evidence type="ECO:0000256" key="6">
    <source>
        <dbReference type="SAM" id="MobiDB-lite"/>
    </source>
</evidence>
<dbReference type="GO" id="GO:0005783">
    <property type="term" value="C:endoplasmic reticulum"/>
    <property type="evidence" value="ECO:0007669"/>
    <property type="project" value="TreeGrafter"/>
</dbReference>
<dbReference type="InterPro" id="IPR042099">
    <property type="entry name" value="ANL_N_sf"/>
</dbReference>
<organism evidence="8 9">
    <name type="scientific">Lentinula edodes</name>
    <name type="common">Shiitake mushroom</name>
    <name type="synonym">Lentinus edodes</name>
    <dbReference type="NCBI Taxonomy" id="5353"/>
    <lineage>
        <taxon>Eukaryota</taxon>
        <taxon>Fungi</taxon>
        <taxon>Dikarya</taxon>
        <taxon>Basidiomycota</taxon>
        <taxon>Agaricomycotina</taxon>
        <taxon>Agaricomycetes</taxon>
        <taxon>Agaricomycetidae</taxon>
        <taxon>Agaricales</taxon>
        <taxon>Marasmiineae</taxon>
        <taxon>Omphalotaceae</taxon>
        <taxon>Lentinula</taxon>
    </lineage>
</organism>
<dbReference type="PANTHER" id="PTHR43272:SF83">
    <property type="entry name" value="ACYL-COA SYNTHETASE LONG-CHAIN, ISOFORM J"/>
    <property type="match status" value="1"/>
</dbReference>
<dbReference type="SUPFAM" id="SSF56801">
    <property type="entry name" value="Acetyl-CoA synthetase-like"/>
    <property type="match status" value="1"/>
</dbReference>
<dbReference type="PANTHER" id="PTHR43272">
    <property type="entry name" value="LONG-CHAIN-FATTY-ACID--COA LIGASE"/>
    <property type="match status" value="1"/>
</dbReference>
<evidence type="ECO:0000256" key="3">
    <source>
        <dbReference type="ARBA" id="ARBA00022741"/>
    </source>
</evidence>
<feature type="compositionally biased region" description="Polar residues" evidence="6">
    <location>
        <begin position="153"/>
        <end position="171"/>
    </location>
</feature>
<keyword evidence="3" id="KW-0547">Nucleotide-binding</keyword>
<dbReference type="STRING" id="5353.A0A1Q3ET87"/>
<dbReference type="InterPro" id="IPR020845">
    <property type="entry name" value="AMP-binding_CS"/>
</dbReference>
<dbReference type="GO" id="GO:0005811">
    <property type="term" value="C:lipid droplet"/>
    <property type="evidence" value="ECO:0007669"/>
    <property type="project" value="TreeGrafter"/>
</dbReference>
<dbReference type="Proteomes" id="UP000188533">
    <property type="component" value="Unassembled WGS sequence"/>
</dbReference>
<proteinExistence type="inferred from homology"/>
<evidence type="ECO:0000256" key="4">
    <source>
        <dbReference type="ARBA" id="ARBA00022840"/>
    </source>
</evidence>
<dbReference type="GO" id="GO:0004467">
    <property type="term" value="F:long-chain fatty acid-CoA ligase activity"/>
    <property type="evidence" value="ECO:0007669"/>
    <property type="project" value="UniProtKB-EC"/>
</dbReference>
<dbReference type="Gene3D" id="3.40.50.12780">
    <property type="entry name" value="N-terminal domain of ligase-like"/>
    <property type="match status" value="1"/>
</dbReference>
<comment type="similarity">
    <text evidence="1">Belongs to the ATP-dependent AMP-binding enzyme family.</text>
</comment>
<reference evidence="8 9" key="2">
    <citation type="submission" date="2017-02" db="EMBL/GenBank/DDBJ databases">
        <title>A genome survey and senescence transcriptome analysis in Lentinula edodes.</title>
        <authorList>
            <person name="Sakamoto Y."/>
            <person name="Nakade K."/>
            <person name="Sato S."/>
            <person name="Yoshida Y."/>
            <person name="Miyazaki K."/>
            <person name="Natsume S."/>
            <person name="Konno N."/>
        </authorList>
    </citation>
    <scope>NUCLEOTIDE SEQUENCE [LARGE SCALE GENOMIC DNA]</scope>
    <source>
        <strain evidence="8 9">NBRC 111202</strain>
    </source>
</reference>
<dbReference type="PROSITE" id="PS00455">
    <property type="entry name" value="AMP_BINDING"/>
    <property type="match status" value="1"/>
</dbReference>
<reference evidence="8 9" key="1">
    <citation type="submission" date="2016-08" db="EMBL/GenBank/DDBJ databases">
        <authorList>
            <consortium name="Lentinula edodes genome sequencing consortium"/>
            <person name="Sakamoto Y."/>
            <person name="Nakade K."/>
            <person name="Sato S."/>
            <person name="Yoshida Y."/>
            <person name="Miyazaki K."/>
            <person name="Natsume S."/>
            <person name="Konno N."/>
        </authorList>
    </citation>
    <scope>NUCLEOTIDE SEQUENCE [LARGE SCALE GENOMIC DNA]</scope>
    <source>
        <strain evidence="8 9">NBRC 111202</strain>
    </source>
</reference>
<comment type="caution">
    <text evidence="8">The sequence shown here is derived from an EMBL/GenBank/DDBJ whole genome shotgun (WGS) entry which is preliminary data.</text>
</comment>
<sequence length="326" mass="35755">MLYKILANTPSIKFVVYDGEPSENLAGDINAVRESIQVFSIDEIRELGKSKPTEPLRARLPKPETMACIMYTSGSTGPPKGVCITHANLVASIGAVYKLLGHHLTYDDTYLASPYVLIMLFVGMTSGYGRVKTLTDASVRQCKETWPHSSRVSWVCKRTTSSGGPDSQLHTGRTKSKRGDKRPDANKAPPGTHHQQYGHAGTTYGPGGIPLEPVAPSRPPENRRDRKAIANVDQDQDSPEIVDRKAKPLLKLSMEKFDLNANKYRCCCCHKGNAAPTTIAKIHEAVSAPDLDTIHLLLSKRQPTTRSKLVCEGEGCRPRKTRTPGK</sequence>
<evidence type="ECO:0000313" key="9">
    <source>
        <dbReference type="Proteomes" id="UP000188533"/>
    </source>
</evidence>
<keyword evidence="4" id="KW-0067">ATP-binding</keyword>
<evidence type="ECO:0000256" key="2">
    <source>
        <dbReference type="ARBA" id="ARBA00022598"/>
    </source>
</evidence>
<keyword evidence="9" id="KW-1185">Reference proteome</keyword>
<dbReference type="AlphaFoldDB" id="A0A1Q3ET87"/>
<evidence type="ECO:0000259" key="7">
    <source>
        <dbReference type="Pfam" id="PF00501"/>
    </source>
</evidence>
<dbReference type="GO" id="GO:0005524">
    <property type="term" value="F:ATP binding"/>
    <property type="evidence" value="ECO:0007669"/>
    <property type="project" value="UniProtKB-KW"/>
</dbReference>
<comment type="catalytic activity">
    <reaction evidence="5">
        <text>a long-chain fatty acid + ATP + CoA = a long-chain fatty acyl-CoA + AMP + diphosphate</text>
        <dbReference type="Rhea" id="RHEA:15421"/>
        <dbReference type="ChEBI" id="CHEBI:30616"/>
        <dbReference type="ChEBI" id="CHEBI:33019"/>
        <dbReference type="ChEBI" id="CHEBI:57287"/>
        <dbReference type="ChEBI" id="CHEBI:57560"/>
        <dbReference type="ChEBI" id="CHEBI:83139"/>
        <dbReference type="ChEBI" id="CHEBI:456215"/>
        <dbReference type="EC" id="6.2.1.3"/>
    </reaction>
</comment>
<protein>
    <submittedName>
        <fullName evidence="8">Long-chain-fatty-acid--ligase</fullName>
    </submittedName>
</protein>
<dbReference type="Pfam" id="PF00501">
    <property type="entry name" value="AMP-binding"/>
    <property type="match status" value="1"/>
</dbReference>
<gene>
    <name evidence="8" type="ORF">LENED_012709</name>
</gene>
<evidence type="ECO:0000313" key="8">
    <source>
        <dbReference type="EMBL" id="GAW10446.1"/>
    </source>
</evidence>
<dbReference type="GO" id="GO:0035336">
    <property type="term" value="P:long-chain fatty-acyl-CoA metabolic process"/>
    <property type="evidence" value="ECO:0007669"/>
    <property type="project" value="TreeGrafter"/>
</dbReference>
<accession>A0A1Q3ET87</accession>
<evidence type="ECO:0000256" key="1">
    <source>
        <dbReference type="ARBA" id="ARBA00006432"/>
    </source>
</evidence>
<feature type="region of interest" description="Disordered" evidence="6">
    <location>
        <begin position="153"/>
        <end position="238"/>
    </location>
</feature>
<name>A0A1Q3ET87_LENED</name>